<sequence>MEMEMTSATTMAMEASSTASSGMAMSMGGDSDCKVSMLLNWTTMNACFLTSSFKITSKFTFLLACLFAFFLVLSLEFLRRLQRTYDRYLLNRSKEPSKPLEMEERLLGKDEILDTLVDERPLVVVVEQLIRGLLHVSQFAVSYCVMLLYMSSNGMVVSFASK</sequence>
<keyword evidence="6" id="KW-0187">Copper transport</keyword>
<dbReference type="Proteomes" id="UP000701801">
    <property type="component" value="Unassembled WGS sequence"/>
</dbReference>
<keyword evidence="5 6" id="KW-0472">Membrane</keyword>
<keyword evidence="6" id="KW-0813">Transport</keyword>
<evidence type="ECO:0000313" key="7">
    <source>
        <dbReference type="EMBL" id="CAG8970669.1"/>
    </source>
</evidence>
<dbReference type="AlphaFoldDB" id="A0A9N9L8R1"/>
<keyword evidence="4 6" id="KW-1133">Transmembrane helix</keyword>
<dbReference type="EMBL" id="CAJVRM010000001">
    <property type="protein sequence ID" value="CAG8970669.1"/>
    <property type="molecule type" value="Genomic_DNA"/>
</dbReference>
<evidence type="ECO:0000256" key="3">
    <source>
        <dbReference type="ARBA" id="ARBA00022692"/>
    </source>
</evidence>
<reference evidence="7" key="1">
    <citation type="submission" date="2021-07" db="EMBL/GenBank/DDBJ databases">
        <authorList>
            <person name="Durling M."/>
        </authorList>
    </citation>
    <scope>NUCLEOTIDE SEQUENCE</scope>
</reference>
<evidence type="ECO:0000256" key="5">
    <source>
        <dbReference type="ARBA" id="ARBA00023136"/>
    </source>
</evidence>
<evidence type="ECO:0000256" key="1">
    <source>
        <dbReference type="ARBA" id="ARBA00004141"/>
    </source>
</evidence>
<evidence type="ECO:0000256" key="2">
    <source>
        <dbReference type="ARBA" id="ARBA00006921"/>
    </source>
</evidence>
<feature type="transmembrane region" description="Helical" evidence="6">
    <location>
        <begin position="59"/>
        <end position="78"/>
    </location>
</feature>
<dbReference type="OrthoDB" id="161814at2759"/>
<keyword evidence="8" id="KW-1185">Reference proteome</keyword>
<proteinExistence type="inferred from homology"/>
<dbReference type="PANTHER" id="PTHR12483">
    <property type="entry name" value="SOLUTE CARRIER FAMILY 31 COPPER TRANSPORTERS"/>
    <property type="match status" value="1"/>
</dbReference>
<evidence type="ECO:0000256" key="4">
    <source>
        <dbReference type="ARBA" id="ARBA00022989"/>
    </source>
</evidence>
<dbReference type="GO" id="GO:0016020">
    <property type="term" value="C:membrane"/>
    <property type="evidence" value="ECO:0007669"/>
    <property type="project" value="UniProtKB-SubCell"/>
</dbReference>
<feature type="transmembrane region" description="Helical" evidence="6">
    <location>
        <begin position="140"/>
        <end position="160"/>
    </location>
</feature>
<comment type="subcellular location">
    <subcellularLocation>
        <location evidence="1 6">Membrane</location>
        <topology evidence="1 6">Multi-pass membrane protein</topology>
    </subcellularLocation>
</comment>
<evidence type="ECO:0000256" key="6">
    <source>
        <dbReference type="RuleBase" id="RU367022"/>
    </source>
</evidence>
<gene>
    <name evidence="7" type="ORF">HYALB_00003424</name>
</gene>
<keyword evidence="6" id="KW-0406">Ion transport</keyword>
<dbReference type="PANTHER" id="PTHR12483:SF73">
    <property type="entry name" value="COPPER TRANSPORT PROTEIN CTR3"/>
    <property type="match status" value="1"/>
</dbReference>
<protein>
    <recommendedName>
        <fullName evidence="6">Copper transport protein</fullName>
    </recommendedName>
</protein>
<dbReference type="Pfam" id="PF04145">
    <property type="entry name" value="Ctr"/>
    <property type="match status" value="1"/>
</dbReference>
<comment type="similarity">
    <text evidence="2 6">Belongs to the copper transporter (Ctr) (TC 1.A.56) family. SLC31A subfamily.</text>
</comment>
<name>A0A9N9L8R1_9HELO</name>
<keyword evidence="3 6" id="KW-0812">Transmembrane</keyword>
<organism evidence="7 8">
    <name type="scientific">Hymenoscyphus albidus</name>
    <dbReference type="NCBI Taxonomy" id="595503"/>
    <lineage>
        <taxon>Eukaryota</taxon>
        <taxon>Fungi</taxon>
        <taxon>Dikarya</taxon>
        <taxon>Ascomycota</taxon>
        <taxon>Pezizomycotina</taxon>
        <taxon>Leotiomycetes</taxon>
        <taxon>Helotiales</taxon>
        <taxon>Helotiaceae</taxon>
        <taxon>Hymenoscyphus</taxon>
    </lineage>
</organism>
<keyword evidence="6" id="KW-0186">Copper</keyword>
<dbReference type="GO" id="GO:0005375">
    <property type="term" value="F:copper ion transmembrane transporter activity"/>
    <property type="evidence" value="ECO:0007669"/>
    <property type="project" value="UniProtKB-UniRule"/>
</dbReference>
<dbReference type="InterPro" id="IPR007274">
    <property type="entry name" value="Cop_transporter"/>
</dbReference>
<comment type="caution">
    <text evidence="7">The sequence shown here is derived from an EMBL/GenBank/DDBJ whole genome shotgun (WGS) entry which is preliminary data.</text>
</comment>
<accession>A0A9N9L8R1</accession>
<evidence type="ECO:0000313" key="8">
    <source>
        <dbReference type="Proteomes" id="UP000701801"/>
    </source>
</evidence>